<evidence type="ECO:0000313" key="3">
    <source>
        <dbReference type="Proteomes" id="UP001151081"/>
    </source>
</evidence>
<evidence type="ECO:0000313" key="2">
    <source>
        <dbReference type="EMBL" id="MDC3980318.1"/>
    </source>
</evidence>
<dbReference type="InterPro" id="IPR011990">
    <property type="entry name" value="TPR-like_helical_dom_sf"/>
</dbReference>
<evidence type="ECO:0000256" key="1">
    <source>
        <dbReference type="SAM" id="MobiDB-lite"/>
    </source>
</evidence>
<dbReference type="Proteomes" id="UP001151081">
    <property type="component" value="Unassembled WGS sequence"/>
</dbReference>
<feature type="compositionally biased region" description="Basic and acidic residues" evidence="1">
    <location>
        <begin position="16"/>
        <end position="29"/>
    </location>
</feature>
<reference evidence="2 3" key="1">
    <citation type="submission" date="2021-04" db="EMBL/GenBank/DDBJ databases">
        <title>Genome analysis of Polyangium sp.</title>
        <authorList>
            <person name="Li Y."/>
            <person name="Wang J."/>
        </authorList>
    </citation>
    <scope>NUCLEOTIDE SEQUENCE [LARGE SCALE GENOMIC DNA]</scope>
    <source>
        <strain evidence="2 3">SDU14</strain>
    </source>
</reference>
<keyword evidence="3" id="KW-1185">Reference proteome</keyword>
<name>A0A9X4APS5_9BACT</name>
<dbReference type="EMBL" id="JAGTJJ010000002">
    <property type="protein sequence ID" value="MDC3980318.1"/>
    <property type="molecule type" value="Genomic_DNA"/>
</dbReference>
<gene>
    <name evidence="2" type="ORF">KEG57_07430</name>
</gene>
<feature type="region of interest" description="Disordered" evidence="1">
    <location>
        <begin position="1"/>
        <end position="29"/>
    </location>
</feature>
<dbReference type="AlphaFoldDB" id="A0A9X4APS5"/>
<sequence>MSSSSAPPFDLPEELESLRQEAKEHAREGDFARAREKNLALRDRSRALGSALGEVLGLRFVGLCEYRMGWYEASERSLQEALALARARACRSQVLLISNHLGATVRRLGRLADAHDLFKESLANTQLPADLDARARLLGNLGALLDVIGDLRAADDCYARYEELVELIVGSGDSDDLARLANARALSARAASRRGDLDTAKAKHDDEHRLAHSCGDAIKKLGATLHQGKIERDLGQRAVGEVRARHFEAAHRWFAEALSEAERLGQSHRSGDASYHWGRLFEAEGRWAEAHGRLVQALKLSQSDGHTYLQAEVCHALTRLCQQCSLHGEALFYLRKTAELRNGMYRPLLDNERIRDMAQTRLAELSGLASSLVDEARRVDRPEEDLADLKKLVESISGKPFSATVPRVDDVWQWQRSIREGSRERWSKLLSKEVYDRLGEQSKADLVMADVAYHGAIDDLPRSAHLLALVIEREVRERLLVPLHERYRSAFGSRPTGDSNTTKYLRKRPADRHHAPLGDALVIIEELCAPAPTDPGVDFAREQVRSCRGALNDLRRLRDPITPLGSHSSLTLRKLRNDAAHGNPGSASLDRLSVDAVKRALVLEAPVILRSLTEIDLRRR</sequence>
<protein>
    <submittedName>
        <fullName evidence="2">Tetratricopeptide repeat protein</fullName>
    </submittedName>
</protein>
<organism evidence="2 3">
    <name type="scientific">Polyangium jinanense</name>
    <dbReference type="NCBI Taxonomy" id="2829994"/>
    <lineage>
        <taxon>Bacteria</taxon>
        <taxon>Pseudomonadati</taxon>
        <taxon>Myxococcota</taxon>
        <taxon>Polyangia</taxon>
        <taxon>Polyangiales</taxon>
        <taxon>Polyangiaceae</taxon>
        <taxon>Polyangium</taxon>
    </lineage>
</organism>
<accession>A0A9X4APS5</accession>
<dbReference type="SUPFAM" id="SSF48452">
    <property type="entry name" value="TPR-like"/>
    <property type="match status" value="2"/>
</dbReference>
<dbReference type="Gene3D" id="1.25.40.10">
    <property type="entry name" value="Tetratricopeptide repeat domain"/>
    <property type="match status" value="2"/>
</dbReference>
<comment type="caution">
    <text evidence="2">The sequence shown here is derived from an EMBL/GenBank/DDBJ whole genome shotgun (WGS) entry which is preliminary data.</text>
</comment>
<dbReference type="RefSeq" id="WP_272417353.1">
    <property type="nucleotide sequence ID" value="NZ_JAGTJJ010000002.1"/>
</dbReference>
<proteinExistence type="predicted"/>